<feature type="transmembrane region" description="Helical" evidence="1">
    <location>
        <begin position="32"/>
        <end position="59"/>
    </location>
</feature>
<keyword evidence="1" id="KW-0472">Membrane</keyword>
<sequence length="134" mass="14693">MTTMYTSPNRCSGFFLVGIMELMKVERGLASWPVSLIGTLIDCGGMGLGILATTLQVLISMYFERYQGAANGIMFAGATVSAATFPKLVLFLSETYGFRGSLLLLGAVLMNMIAVSLAFREPHWIQRDRKRKKG</sequence>
<accession>A0A9D4PW87</accession>
<dbReference type="Proteomes" id="UP000821837">
    <property type="component" value="Unassembled WGS sequence"/>
</dbReference>
<organism evidence="2 3">
    <name type="scientific">Rhipicephalus sanguineus</name>
    <name type="common">Brown dog tick</name>
    <name type="synonym">Ixodes sanguineus</name>
    <dbReference type="NCBI Taxonomy" id="34632"/>
    <lineage>
        <taxon>Eukaryota</taxon>
        <taxon>Metazoa</taxon>
        <taxon>Ecdysozoa</taxon>
        <taxon>Arthropoda</taxon>
        <taxon>Chelicerata</taxon>
        <taxon>Arachnida</taxon>
        <taxon>Acari</taxon>
        <taxon>Parasitiformes</taxon>
        <taxon>Ixodida</taxon>
        <taxon>Ixodoidea</taxon>
        <taxon>Ixodidae</taxon>
        <taxon>Rhipicephalinae</taxon>
        <taxon>Rhipicephalus</taxon>
        <taxon>Rhipicephalus</taxon>
    </lineage>
</organism>
<dbReference type="SUPFAM" id="SSF103473">
    <property type="entry name" value="MFS general substrate transporter"/>
    <property type="match status" value="1"/>
</dbReference>
<dbReference type="PANTHER" id="PTHR11360:SF303">
    <property type="entry name" value="MAJOR FACILITATOR SUPERFAMILY (MFS) PROFILE DOMAIN-CONTAINING PROTEIN"/>
    <property type="match status" value="1"/>
</dbReference>
<keyword evidence="1" id="KW-1133">Transmembrane helix</keyword>
<dbReference type="InterPro" id="IPR050327">
    <property type="entry name" value="Proton-linked_MCT"/>
</dbReference>
<gene>
    <name evidence="2" type="ORF">HPB52_007911</name>
</gene>
<evidence type="ECO:0000256" key="1">
    <source>
        <dbReference type="SAM" id="Phobius"/>
    </source>
</evidence>
<dbReference type="InterPro" id="IPR036259">
    <property type="entry name" value="MFS_trans_sf"/>
</dbReference>
<name>A0A9D4PW87_RHISA</name>
<dbReference type="GO" id="GO:0008028">
    <property type="term" value="F:monocarboxylic acid transmembrane transporter activity"/>
    <property type="evidence" value="ECO:0007669"/>
    <property type="project" value="TreeGrafter"/>
</dbReference>
<reference evidence="2" key="1">
    <citation type="journal article" date="2020" name="Cell">
        <title>Large-Scale Comparative Analyses of Tick Genomes Elucidate Their Genetic Diversity and Vector Capacities.</title>
        <authorList>
            <consortium name="Tick Genome and Microbiome Consortium (TIGMIC)"/>
            <person name="Jia N."/>
            <person name="Wang J."/>
            <person name="Shi W."/>
            <person name="Du L."/>
            <person name="Sun Y."/>
            <person name="Zhan W."/>
            <person name="Jiang J.F."/>
            <person name="Wang Q."/>
            <person name="Zhang B."/>
            <person name="Ji P."/>
            <person name="Bell-Sakyi L."/>
            <person name="Cui X.M."/>
            <person name="Yuan T.T."/>
            <person name="Jiang B.G."/>
            <person name="Yang W.F."/>
            <person name="Lam T.T."/>
            <person name="Chang Q.C."/>
            <person name="Ding S.J."/>
            <person name="Wang X.J."/>
            <person name="Zhu J.G."/>
            <person name="Ruan X.D."/>
            <person name="Zhao L."/>
            <person name="Wei J.T."/>
            <person name="Ye R.Z."/>
            <person name="Que T.C."/>
            <person name="Du C.H."/>
            <person name="Zhou Y.H."/>
            <person name="Cheng J.X."/>
            <person name="Dai P.F."/>
            <person name="Guo W.B."/>
            <person name="Han X.H."/>
            <person name="Huang E.J."/>
            <person name="Li L.F."/>
            <person name="Wei W."/>
            <person name="Gao Y.C."/>
            <person name="Liu J.Z."/>
            <person name="Shao H.Z."/>
            <person name="Wang X."/>
            <person name="Wang C.C."/>
            <person name="Yang T.C."/>
            <person name="Huo Q.B."/>
            <person name="Li W."/>
            <person name="Chen H.Y."/>
            <person name="Chen S.E."/>
            <person name="Zhou L.G."/>
            <person name="Ni X.B."/>
            <person name="Tian J.H."/>
            <person name="Sheng Y."/>
            <person name="Liu T."/>
            <person name="Pan Y.S."/>
            <person name="Xia L.Y."/>
            <person name="Li J."/>
            <person name="Zhao F."/>
            <person name="Cao W.C."/>
        </authorList>
    </citation>
    <scope>NUCLEOTIDE SEQUENCE</scope>
    <source>
        <strain evidence="2">Rsan-2018</strain>
    </source>
</reference>
<dbReference type="Pfam" id="PF07690">
    <property type="entry name" value="MFS_1"/>
    <property type="match status" value="1"/>
</dbReference>
<dbReference type="AlphaFoldDB" id="A0A9D4PW87"/>
<evidence type="ECO:0000313" key="2">
    <source>
        <dbReference type="EMBL" id="KAH7956309.1"/>
    </source>
</evidence>
<evidence type="ECO:0008006" key="4">
    <source>
        <dbReference type="Google" id="ProtNLM"/>
    </source>
</evidence>
<feature type="transmembrane region" description="Helical" evidence="1">
    <location>
        <begin position="71"/>
        <end position="92"/>
    </location>
</feature>
<dbReference type="VEuPathDB" id="VectorBase:RSAN_033037"/>
<evidence type="ECO:0000313" key="3">
    <source>
        <dbReference type="Proteomes" id="UP000821837"/>
    </source>
</evidence>
<dbReference type="PANTHER" id="PTHR11360">
    <property type="entry name" value="MONOCARBOXYLATE TRANSPORTER"/>
    <property type="match status" value="1"/>
</dbReference>
<dbReference type="EMBL" id="JABSTV010001250">
    <property type="protein sequence ID" value="KAH7956309.1"/>
    <property type="molecule type" value="Genomic_DNA"/>
</dbReference>
<feature type="transmembrane region" description="Helical" evidence="1">
    <location>
        <begin position="98"/>
        <end position="119"/>
    </location>
</feature>
<reference evidence="2" key="2">
    <citation type="submission" date="2021-09" db="EMBL/GenBank/DDBJ databases">
        <authorList>
            <person name="Jia N."/>
            <person name="Wang J."/>
            <person name="Shi W."/>
            <person name="Du L."/>
            <person name="Sun Y."/>
            <person name="Zhan W."/>
            <person name="Jiang J."/>
            <person name="Wang Q."/>
            <person name="Zhang B."/>
            <person name="Ji P."/>
            <person name="Sakyi L.B."/>
            <person name="Cui X."/>
            <person name="Yuan T."/>
            <person name="Jiang B."/>
            <person name="Yang W."/>
            <person name="Lam T.T.-Y."/>
            <person name="Chang Q."/>
            <person name="Ding S."/>
            <person name="Wang X."/>
            <person name="Zhu J."/>
            <person name="Ruan X."/>
            <person name="Zhao L."/>
            <person name="Wei J."/>
            <person name="Que T."/>
            <person name="Du C."/>
            <person name="Cheng J."/>
            <person name="Dai P."/>
            <person name="Han X."/>
            <person name="Huang E."/>
            <person name="Gao Y."/>
            <person name="Liu J."/>
            <person name="Shao H."/>
            <person name="Ye R."/>
            <person name="Li L."/>
            <person name="Wei W."/>
            <person name="Wang X."/>
            <person name="Wang C."/>
            <person name="Huo Q."/>
            <person name="Li W."/>
            <person name="Guo W."/>
            <person name="Chen H."/>
            <person name="Chen S."/>
            <person name="Zhou L."/>
            <person name="Zhou L."/>
            <person name="Ni X."/>
            <person name="Tian J."/>
            <person name="Zhou Y."/>
            <person name="Sheng Y."/>
            <person name="Liu T."/>
            <person name="Pan Y."/>
            <person name="Xia L."/>
            <person name="Li J."/>
            <person name="Zhao F."/>
            <person name="Cao W."/>
        </authorList>
    </citation>
    <scope>NUCLEOTIDE SEQUENCE</scope>
    <source>
        <strain evidence="2">Rsan-2018</strain>
        <tissue evidence="2">Larvae</tissue>
    </source>
</reference>
<protein>
    <recommendedName>
        <fullName evidence="4">Monocarboxylate transporter</fullName>
    </recommendedName>
</protein>
<dbReference type="Gene3D" id="1.20.1250.20">
    <property type="entry name" value="MFS general substrate transporter like domains"/>
    <property type="match status" value="1"/>
</dbReference>
<keyword evidence="3" id="KW-1185">Reference proteome</keyword>
<comment type="caution">
    <text evidence="2">The sequence shown here is derived from an EMBL/GenBank/DDBJ whole genome shotgun (WGS) entry which is preliminary data.</text>
</comment>
<proteinExistence type="predicted"/>
<keyword evidence="1" id="KW-0812">Transmembrane</keyword>
<dbReference type="InterPro" id="IPR011701">
    <property type="entry name" value="MFS"/>
</dbReference>